<dbReference type="InterPro" id="IPR055414">
    <property type="entry name" value="LRR_R13L4/SHOC2-like"/>
</dbReference>
<keyword evidence="1" id="KW-0677">Repeat</keyword>
<dbReference type="PANTHER" id="PTHR23155">
    <property type="entry name" value="DISEASE RESISTANCE PROTEIN RP"/>
    <property type="match status" value="1"/>
</dbReference>
<sequence length="658" mass="74536">MPPDSNTEVLLNGVYQQAYQCLKLYNPGFEQPVDLPNDDTAVKLRWLLTPRNQAASSKKYLLLVVGGISSINFLNCLKACLPDDKAVVLILDTESEEITRHADTMNQGRTNKTLMLSRLDEARSGQLFCSRAFSGEKNTKGNAEPSMKNESEEKTKYNKTVYKITGGYPLAIVLLAGLLRFKEKHGQWEAKLQELSPQGPRAELPEEKCANPAARTEANLSTTTGTVIDRVFWASFDDLPKDIKSCFLYFAAFARHTYISAHEMVRMWVAEGFAVKPELGKTMEEQGEDYLKELVSRCLAQIVHANASRGIQNVRVHMRLHGFLRSEVREAGFIEIHDMHDAFVPQSARRIAFKSFDSRYTMPRNKFPKLRSFICNVAEGDKSSANTYDSGNTTSRWRCAGGAEVKKEDMDDIKFLNESKFLRVISIVGLKLEKLPKEIGDLIHLRYLLVRSSHLKALSSGIRRLLNLQTLDIRKTKVETIDPGFWRINVLRHVLAEILTLPETLEEELGELQTLHGVHPAMASNWSQQNCPLHKMTNLRSLELHGFVDATHGAALDNALAKMHILGHLKLKSDIIPKCVFVGRCLENLQTTQLDGALRWPTTDQEIKDIRKLRPNLMEVPLEGSNDAATELELIGYKRVPRRFKPVYRLPHYLPTFR</sequence>
<keyword evidence="2" id="KW-0611">Plant defense</keyword>
<dbReference type="InterPro" id="IPR058922">
    <property type="entry name" value="WHD_DRP"/>
</dbReference>
<evidence type="ECO:0000313" key="5">
    <source>
        <dbReference type="EMBL" id="KAK1626089.1"/>
    </source>
</evidence>
<accession>A0AAD8VXM7</accession>
<evidence type="ECO:0000259" key="3">
    <source>
        <dbReference type="Pfam" id="PF23559"/>
    </source>
</evidence>
<dbReference type="InterPro" id="IPR044974">
    <property type="entry name" value="Disease_R_plants"/>
</dbReference>
<keyword evidence="6" id="KW-1185">Reference proteome</keyword>
<feature type="domain" description="Disease resistance protein winged helix" evidence="3">
    <location>
        <begin position="253"/>
        <end position="321"/>
    </location>
</feature>
<dbReference type="Proteomes" id="UP001231189">
    <property type="component" value="Unassembled WGS sequence"/>
</dbReference>
<dbReference type="Gene3D" id="1.10.10.10">
    <property type="entry name" value="Winged helix-like DNA-binding domain superfamily/Winged helix DNA-binding domain"/>
    <property type="match status" value="1"/>
</dbReference>
<evidence type="ECO:0000313" key="6">
    <source>
        <dbReference type="Proteomes" id="UP001231189"/>
    </source>
</evidence>
<dbReference type="GO" id="GO:0042742">
    <property type="term" value="P:defense response to bacterium"/>
    <property type="evidence" value="ECO:0007669"/>
    <property type="project" value="UniProtKB-ARBA"/>
</dbReference>
<organism evidence="5 6">
    <name type="scientific">Lolium multiflorum</name>
    <name type="common">Italian ryegrass</name>
    <name type="synonym">Lolium perenne subsp. multiflorum</name>
    <dbReference type="NCBI Taxonomy" id="4521"/>
    <lineage>
        <taxon>Eukaryota</taxon>
        <taxon>Viridiplantae</taxon>
        <taxon>Streptophyta</taxon>
        <taxon>Embryophyta</taxon>
        <taxon>Tracheophyta</taxon>
        <taxon>Spermatophyta</taxon>
        <taxon>Magnoliopsida</taxon>
        <taxon>Liliopsida</taxon>
        <taxon>Poales</taxon>
        <taxon>Poaceae</taxon>
        <taxon>BOP clade</taxon>
        <taxon>Pooideae</taxon>
        <taxon>Poodae</taxon>
        <taxon>Poeae</taxon>
        <taxon>Poeae Chloroplast Group 2 (Poeae type)</taxon>
        <taxon>Loliodinae</taxon>
        <taxon>Loliinae</taxon>
        <taxon>Lolium</taxon>
    </lineage>
</organism>
<feature type="domain" description="Disease resistance R13L4/SHOC-2-like LRR" evidence="4">
    <location>
        <begin position="410"/>
        <end position="573"/>
    </location>
</feature>
<evidence type="ECO:0000256" key="1">
    <source>
        <dbReference type="ARBA" id="ARBA00022737"/>
    </source>
</evidence>
<dbReference type="FunFam" id="1.10.10.10:FF:000322">
    <property type="entry name" value="Probable disease resistance protein At1g63360"/>
    <property type="match status" value="1"/>
</dbReference>
<dbReference type="PANTHER" id="PTHR23155:SF990">
    <property type="entry name" value="NB-ARC DOMAIN CONTAINING PROTEIN, EXPRESSED"/>
    <property type="match status" value="1"/>
</dbReference>
<dbReference type="AlphaFoldDB" id="A0AAD8VXM7"/>
<dbReference type="GO" id="GO:0002758">
    <property type="term" value="P:innate immune response-activating signaling pathway"/>
    <property type="evidence" value="ECO:0007669"/>
    <property type="project" value="UniProtKB-ARBA"/>
</dbReference>
<dbReference type="SUPFAM" id="SSF52058">
    <property type="entry name" value="L domain-like"/>
    <property type="match status" value="1"/>
</dbReference>
<dbReference type="Gene3D" id="3.80.10.10">
    <property type="entry name" value="Ribonuclease Inhibitor"/>
    <property type="match status" value="1"/>
</dbReference>
<name>A0AAD8VXM7_LOLMU</name>
<dbReference type="GO" id="GO:0009626">
    <property type="term" value="P:plant-type hypersensitive response"/>
    <property type="evidence" value="ECO:0007669"/>
    <property type="project" value="UniProtKB-ARBA"/>
</dbReference>
<proteinExistence type="predicted"/>
<dbReference type="InterPro" id="IPR027417">
    <property type="entry name" value="P-loop_NTPase"/>
</dbReference>
<dbReference type="GO" id="GO:0043531">
    <property type="term" value="F:ADP binding"/>
    <property type="evidence" value="ECO:0007669"/>
    <property type="project" value="InterPro"/>
</dbReference>
<protein>
    <submittedName>
        <fullName evidence="5">Uncharacterized protein</fullName>
    </submittedName>
</protein>
<comment type="caution">
    <text evidence="5">The sequence shown here is derived from an EMBL/GenBank/DDBJ whole genome shotgun (WGS) entry which is preliminary data.</text>
</comment>
<reference evidence="5" key="1">
    <citation type="submission" date="2023-07" db="EMBL/GenBank/DDBJ databases">
        <title>A chromosome-level genome assembly of Lolium multiflorum.</title>
        <authorList>
            <person name="Chen Y."/>
            <person name="Copetti D."/>
            <person name="Kolliker R."/>
            <person name="Studer B."/>
        </authorList>
    </citation>
    <scope>NUCLEOTIDE SEQUENCE</scope>
    <source>
        <strain evidence="5">02402/16</strain>
        <tissue evidence="5">Leaf</tissue>
    </source>
</reference>
<dbReference type="EMBL" id="JAUUTY010000005">
    <property type="protein sequence ID" value="KAK1626089.1"/>
    <property type="molecule type" value="Genomic_DNA"/>
</dbReference>
<evidence type="ECO:0000256" key="2">
    <source>
        <dbReference type="ARBA" id="ARBA00022821"/>
    </source>
</evidence>
<dbReference type="InterPro" id="IPR032675">
    <property type="entry name" value="LRR_dom_sf"/>
</dbReference>
<dbReference type="InterPro" id="IPR036388">
    <property type="entry name" value="WH-like_DNA-bd_sf"/>
</dbReference>
<gene>
    <name evidence="5" type="ORF">QYE76_000404</name>
</gene>
<dbReference type="Pfam" id="PF23598">
    <property type="entry name" value="LRR_14"/>
    <property type="match status" value="1"/>
</dbReference>
<dbReference type="SUPFAM" id="SSF52540">
    <property type="entry name" value="P-loop containing nucleoside triphosphate hydrolases"/>
    <property type="match status" value="1"/>
</dbReference>
<evidence type="ECO:0000259" key="4">
    <source>
        <dbReference type="Pfam" id="PF23598"/>
    </source>
</evidence>
<dbReference type="Pfam" id="PF23559">
    <property type="entry name" value="WHD_DRP"/>
    <property type="match status" value="1"/>
</dbReference>